<dbReference type="AlphaFoldDB" id="A0AAW2ZMR1"/>
<reference evidence="1 2" key="1">
    <citation type="submission" date="2024-03" db="EMBL/GenBank/DDBJ databases">
        <title>The Acrasis kona genome and developmental transcriptomes reveal deep origins of eukaryotic multicellular pathways.</title>
        <authorList>
            <person name="Sheikh S."/>
            <person name="Fu C.-J."/>
            <person name="Brown M.W."/>
            <person name="Baldauf S.L."/>
        </authorList>
    </citation>
    <scope>NUCLEOTIDE SEQUENCE [LARGE SCALE GENOMIC DNA]</scope>
    <source>
        <strain evidence="1 2">ATCC MYA-3509</strain>
    </source>
</reference>
<proteinExistence type="predicted"/>
<keyword evidence="2" id="KW-1185">Reference proteome</keyword>
<dbReference type="Proteomes" id="UP001431209">
    <property type="component" value="Unassembled WGS sequence"/>
</dbReference>
<comment type="caution">
    <text evidence="1">The sequence shown here is derived from an EMBL/GenBank/DDBJ whole genome shotgun (WGS) entry which is preliminary data.</text>
</comment>
<gene>
    <name evidence="1" type="ORF">AKO1_003819</name>
</gene>
<accession>A0AAW2ZMR1</accession>
<protein>
    <submittedName>
        <fullName evidence="1">Uncharacterized protein</fullName>
    </submittedName>
</protein>
<name>A0AAW2ZMR1_9EUKA</name>
<evidence type="ECO:0000313" key="2">
    <source>
        <dbReference type="Proteomes" id="UP001431209"/>
    </source>
</evidence>
<evidence type="ECO:0000313" key="1">
    <source>
        <dbReference type="EMBL" id="KAL0490572.1"/>
    </source>
</evidence>
<dbReference type="EMBL" id="JAOPGA020001697">
    <property type="protein sequence ID" value="KAL0490572.1"/>
    <property type="molecule type" value="Genomic_DNA"/>
</dbReference>
<sequence>MDKEEIVKGSGTIVPNVAKTVTEFSLSVRAFVANRMISAAYSKISDIAAFIQTKYKISTFCSLGSGTSKQTNQPYQYINFRCNIPEEANTLRNGGPLIIGAFTITPWVPKNDTAPTTTRTFNISKKPNHQRPKDAAVMEDNRLLTRMAAMENWMENCNSRLDKVKSNCQHSLTPFCPFPRRSLT</sequence>
<organism evidence="1 2">
    <name type="scientific">Acrasis kona</name>
    <dbReference type="NCBI Taxonomy" id="1008807"/>
    <lineage>
        <taxon>Eukaryota</taxon>
        <taxon>Discoba</taxon>
        <taxon>Heterolobosea</taxon>
        <taxon>Tetramitia</taxon>
        <taxon>Eutetramitia</taxon>
        <taxon>Acrasidae</taxon>
        <taxon>Acrasis</taxon>
    </lineage>
</organism>